<dbReference type="EMBL" id="JAGFWR010000001">
    <property type="protein sequence ID" value="MBO4159739.1"/>
    <property type="molecule type" value="Genomic_DNA"/>
</dbReference>
<keyword evidence="5" id="KW-1185">Reference proteome</keyword>
<dbReference type="Pfam" id="PF13561">
    <property type="entry name" value="adh_short_C2"/>
    <property type="match status" value="1"/>
</dbReference>
<comment type="similarity">
    <text evidence="1">Belongs to the short-chain dehydrogenases/reductases (SDR) family.</text>
</comment>
<protein>
    <submittedName>
        <fullName evidence="4">SDR family oxidoreductase</fullName>
    </submittedName>
</protein>
<gene>
    <name evidence="4" type="ORF">JQN83_02805</name>
</gene>
<proteinExistence type="inferred from homology"/>
<dbReference type="SMART" id="SM00822">
    <property type="entry name" value="PKS_KR"/>
    <property type="match status" value="1"/>
</dbReference>
<evidence type="ECO:0000259" key="3">
    <source>
        <dbReference type="SMART" id="SM00822"/>
    </source>
</evidence>
<evidence type="ECO:0000313" key="4">
    <source>
        <dbReference type="EMBL" id="MBO4159739.1"/>
    </source>
</evidence>
<dbReference type="InterPro" id="IPR002347">
    <property type="entry name" value="SDR_fam"/>
</dbReference>
<dbReference type="PANTHER" id="PTHR43639">
    <property type="entry name" value="OXIDOREDUCTASE, SHORT-CHAIN DEHYDROGENASE/REDUCTASE FAMILY (AFU_ORTHOLOGUE AFUA_5G02870)"/>
    <property type="match status" value="1"/>
</dbReference>
<dbReference type="PRINTS" id="PR00080">
    <property type="entry name" value="SDRFAMILY"/>
</dbReference>
<keyword evidence="2" id="KW-0560">Oxidoreductase</keyword>
<feature type="domain" description="Ketoreductase" evidence="3">
    <location>
        <begin position="7"/>
        <end position="191"/>
    </location>
</feature>
<dbReference type="Gene3D" id="3.40.50.720">
    <property type="entry name" value="NAD(P)-binding Rossmann-like Domain"/>
    <property type="match status" value="1"/>
</dbReference>
<organism evidence="4 5">
    <name type="scientific">Micromonospora antibiotica</name>
    <dbReference type="NCBI Taxonomy" id="2807623"/>
    <lineage>
        <taxon>Bacteria</taxon>
        <taxon>Bacillati</taxon>
        <taxon>Actinomycetota</taxon>
        <taxon>Actinomycetes</taxon>
        <taxon>Micromonosporales</taxon>
        <taxon>Micromonosporaceae</taxon>
        <taxon>Micromonospora</taxon>
    </lineage>
</organism>
<reference evidence="4 5" key="1">
    <citation type="submission" date="2021-03" db="EMBL/GenBank/DDBJ databases">
        <authorList>
            <person name="Lee D.-H."/>
        </authorList>
    </citation>
    <scope>NUCLEOTIDE SEQUENCE [LARGE SCALE GENOMIC DNA]</scope>
    <source>
        <strain evidence="4 5">MMS20-R2-23</strain>
    </source>
</reference>
<name>A0ABS3V2A4_9ACTN</name>
<evidence type="ECO:0000256" key="2">
    <source>
        <dbReference type="ARBA" id="ARBA00023002"/>
    </source>
</evidence>
<dbReference type="PANTHER" id="PTHR43639:SF1">
    <property type="entry name" value="SHORT-CHAIN DEHYDROGENASE_REDUCTASE FAMILY PROTEIN"/>
    <property type="match status" value="1"/>
</dbReference>
<dbReference type="InterPro" id="IPR036291">
    <property type="entry name" value="NAD(P)-bd_dom_sf"/>
</dbReference>
<evidence type="ECO:0000256" key="1">
    <source>
        <dbReference type="ARBA" id="ARBA00006484"/>
    </source>
</evidence>
<dbReference type="InterPro" id="IPR057326">
    <property type="entry name" value="KR_dom"/>
</dbReference>
<dbReference type="SUPFAM" id="SSF51735">
    <property type="entry name" value="NAD(P)-binding Rossmann-fold domains"/>
    <property type="match status" value="1"/>
</dbReference>
<sequence length="254" mass="26515">MDRGTTRAVLVTGASRGIGRTIAVRLATASTVVAVHYRRDDAMAAETVDLIRARGGTAFAVRADFADDSGLDVLLDGLAAGLRHHTGDTTLDVLVNNAGVGCRADVAKLVPEQLDRVFAINVCLPVFLAQRALPLMRDGGRIVNISSLATRVAHPEIVGYAMSKGALEVFSQALAEQLGPRGITVNSVAPGLIDTEFHGDRLRQPGTAAELASKAALGRIGQVDDVADVVAFLASDAARWITGQRIEVAGGTSL</sequence>
<evidence type="ECO:0000313" key="5">
    <source>
        <dbReference type="Proteomes" id="UP000671399"/>
    </source>
</evidence>
<dbReference type="PROSITE" id="PS00061">
    <property type="entry name" value="ADH_SHORT"/>
    <property type="match status" value="1"/>
</dbReference>
<dbReference type="RefSeq" id="WP_208565411.1">
    <property type="nucleotide sequence ID" value="NZ_JAGFWR010000001.1"/>
</dbReference>
<comment type="caution">
    <text evidence="4">The sequence shown here is derived from an EMBL/GenBank/DDBJ whole genome shotgun (WGS) entry which is preliminary data.</text>
</comment>
<dbReference type="InterPro" id="IPR020904">
    <property type="entry name" value="Sc_DH/Rdtase_CS"/>
</dbReference>
<dbReference type="Proteomes" id="UP000671399">
    <property type="component" value="Unassembled WGS sequence"/>
</dbReference>
<accession>A0ABS3V2A4</accession>
<dbReference type="PRINTS" id="PR00081">
    <property type="entry name" value="GDHRDH"/>
</dbReference>